<dbReference type="EMBL" id="FMZV01000020">
    <property type="protein sequence ID" value="SDE47785.1"/>
    <property type="molecule type" value="Genomic_DNA"/>
</dbReference>
<gene>
    <name evidence="1" type="ORF">SAMN04488239_12052</name>
</gene>
<sequence length="84" mass="9343">MTSLPDTVIFNRCAYDERGNLIGHEPMRVRRGEVMEYCLRSEGSGVALVLPCQDGSVSLIPVRETPEIVARLTGAPINLRTLWD</sequence>
<dbReference type="Proteomes" id="UP000199628">
    <property type="component" value="Unassembled WGS sequence"/>
</dbReference>
<dbReference type="RefSeq" id="WP_093036685.1">
    <property type="nucleotide sequence ID" value="NZ_FMZV01000020.1"/>
</dbReference>
<proteinExistence type="predicted"/>
<name>A0A1G7DAN3_9RHOB</name>
<reference evidence="2" key="1">
    <citation type="submission" date="2016-10" db="EMBL/GenBank/DDBJ databases">
        <authorList>
            <person name="Varghese N."/>
            <person name="Submissions S."/>
        </authorList>
    </citation>
    <scope>NUCLEOTIDE SEQUENCE [LARGE SCALE GENOMIC DNA]</scope>
    <source>
        <strain evidence="2">CGMCC 1.9108</strain>
    </source>
</reference>
<protein>
    <submittedName>
        <fullName evidence="1">Uncharacterized protein</fullName>
    </submittedName>
</protein>
<evidence type="ECO:0000313" key="2">
    <source>
        <dbReference type="Proteomes" id="UP000199628"/>
    </source>
</evidence>
<keyword evidence="2" id="KW-1185">Reference proteome</keyword>
<evidence type="ECO:0000313" key="1">
    <source>
        <dbReference type="EMBL" id="SDE47785.1"/>
    </source>
</evidence>
<accession>A0A1G7DAN3</accession>
<organism evidence="1 2">
    <name type="scientific">Ruegeria marina</name>
    <dbReference type="NCBI Taxonomy" id="639004"/>
    <lineage>
        <taxon>Bacteria</taxon>
        <taxon>Pseudomonadati</taxon>
        <taxon>Pseudomonadota</taxon>
        <taxon>Alphaproteobacteria</taxon>
        <taxon>Rhodobacterales</taxon>
        <taxon>Roseobacteraceae</taxon>
        <taxon>Ruegeria</taxon>
    </lineage>
</organism>
<dbReference type="AlphaFoldDB" id="A0A1G7DAN3"/>